<dbReference type="GO" id="GO:0016020">
    <property type="term" value="C:membrane"/>
    <property type="evidence" value="ECO:0007669"/>
    <property type="project" value="InterPro"/>
</dbReference>
<proteinExistence type="predicted"/>
<dbReference type="Proteomes" id="UP000033434">
    <property type="component" value="Unassembled WGS sequence"/>
</dbReference>
<evidence type="ECO:0008006" key="3">
    <source>
        <dbReference type="Google" id="ProtNLM"/>
    </source>
</evidence>
<dbReference type="InterPro" id="IPR013783">
    <property type="entry name" value="Ig-like_fold"/>
</dbReference>
<reference evidence="1 2" key="1">
    <citation type="journal article" date="2015" name="BMC Genomics">
        <title>Genome mining reveals unlocked bioactive potential of marine Gram-negative bacteria.</title>
        <authorList>
            <person name="Machado H."/>
            <person name="Sonnenschein E.C."/>
            <person name="Melchiorsen J."/>
            <person name="Gram L."/>
        </authorList>
    </citation>
    <scope>NUCLEOTIDE SEQUENCE [LARGE SCALE GENOMIC DNA]</scope>
    <source>
        <strain evidence="1 2">S4054</strain>
    </source>
</reference>
<dbReference type="PATRIC" id="fig|1129367.4.peg.4875"/>
<dbReference type="GO" id="GO:0005509">
    <property type="term" value="F:calcium ion binding"/>
    <property type="evidence" value="ECO:0007669"/>
    <property type="project" value="InterPro"/>
</dbReference>
<sequence>MKKIFLSGLLASMLSGCGGSDSEPTSNTAPTLVGNLEQEVLALESGIFTFTLDDKELDNITVTTSNAPHWIVNTDKENTLTITATPDLLAVGEHTFTVTLSDGKDRADYNLKISVKDNPEKWEEIDIHYDSLVGGWESQDKQAIFAFNSAQQGVSILNNQFTYLAYENEGTDAPGFYKLNCYVEKFECGEGDLGRHAFPFRIIAQSDSKLRVVFEDATEHQQVTTLTKQESPQISKTMQYHVPSNGYINYENLLMGEIDFEGQSAVLSLNINQQYFGGTHQLDQALVRAEIIDNQTVSIHNDDNKVRYNDYFSEPTSKKLTHYIFKHKYNSLKLLYSSDDYAVFDIEISRELSSAEGFSGEISDDVKAQIEATFVSENSISVIASAKKTANMTPEQGKKYVSTFYLDNDIESILSKRSRVSYFTIIDELSSKIELGTLFQNPVEKEAMITVFDAKLAIEYQGINTEVDFVKIANNNDTFLASHAVEGYGETYSRFLSILSEVNDSINKESFINRSFKGDSGSVYEFSETTLKIHKTASTFSEYKVIYQDDGSVIATQCPQELVNNMCPEEEWSTTQYKMVQESLNHVVIHEQLYLGDVNMSNVYKMTKL</sequence>
<dbReference type="InterPro" id="IPR015919">
    <property type="entry name" value="Cadherin-like_sf"/>
</dbReference>
<protein>
    <recommendedName>
        <fullName evidence="3">Dystroglycan-type cadherin-like domain-containing protein</fullName>
    </recommendedName>
</protein>
<gene>
    <name evidence="1" type="ORF">N479_22845</name>
</gene>
<dbReference type="RefSeq" id="WP_046358183.1">
    <property type="nucleotide sequence ID" value="NZ_AUXW01000188.1"/>
</dbReference>
<evidence type="ECO:0000313" key="1">
    <source>
        <dbReference type="EMBL" id="KKE81375.1"/>
    </source>
</evidence>
<accession>A0A0F6A5B8</accession>
<comment type="caution">
    <text evidence="1">The sequence shown here is derived from an EMBL/GenBank/DDBJ whole genome shotgun (WGS) entry which is preliminary data.</text>
</comment>
<organism evidence="1 2">
    <name type="scientific">Pseudoalteromonas luteoviolacea S4054</name>
    <dbReference type="NCBI Taxonomy" id="1129367"/>
    <lineage>
        <taxon>Bacteria</taxon>
        <taxon>Pseudomonadati</taxon>
        <taxon>Pseudomonadota</taxon>
        <taxon>Gammaproteobacteria</taxon>
        <taxon>Alteromonadales</taxon>
        <taxon>Pseudoalteromonadaceae</taxon>
        <taxon>Pseudoalteromonas</taxon>
    </lineage>
</organism>
<dbReference type="PROSITE" id="PS51257">
    <property type="entry name" value="PROKAR_LIPOPROTEIN"/>
    <property type="match status" value="1"/>
</dbReference>
<dbReference type="SUPFAM" id="SSF49313">
    <property type="entry name" value="Cadherin-like"/>
    <property type="match status" value="1"/>
</dbReference>
<dbReference type="EMBL" id="AUXW01000188">
    <property type="protein sequence ID" value="KKE81375.1"/>
    <property type="molecule type" value="Genomic_DNA"/>
</dbReference>
<dbReference type="AlphaFoldDB" id="A0A0F6A5B8"/>
<evidence type="ECO:0000313" key="2">
    <source>
        <dbReference type="Proteomes" id="UP000033434"/>
    </source>
</evidence>
<dbReference type="Gene3D" id="2.60.40.10">
    <property type="entry name" value="Immunoglobulins"/>
    <property type="match status" value="1"/>
</dbReference>
<name>A0A0F6A5B8_9GAMM</name>